<reference evidence="12" key="1">
    <citation type="submission" date="2022-11" db="UniProtKB">
        <authorList>
            <consortium name="WormBaseParasite"/>
        </authorList>
    </citation>
    <scope>IDENTIFICATION</scope>
</reference>
<evidence type="ECO:0000256" key="2">
    <source>
        <dbReference type="ARBA" id="ARBA00007603"/>
    </source>
</evidence>
<dbReference type="AlphaFoldDB" id="A0A914XIZ7"/>
<dbReference type="GO" id="GO:0006891">
    <property type="term" value="P:intra-Golgi vesicle-mediated transport"/>
    <property type="evidence" value="ECO:0007669"/>
    <property type="project" value="TreeGrafter"/>
</dbReference>
<dbReference type="GO" id="GO:0017119">
    <property type="term" value="C:Golgi transport complex"/>
    <property type="evidence" value="ECO:0007669"/>
    <property type="project" value="TreeGrafter"/>
</dbReference>
<dbReference type="Proteomes" id="UP000887566">
    <property type="component" value="Unplaced"/>
</dbReference>
<evidence type="ECO:0000259" key="10">
    <source>
        <dbReference type="Pfam" id="PF12022"/>
    </source>
</evidence>
<dbReference type="PANTHER" id="PTHR12961">
    <property type="entry name" value="CONSERVED OLIGOMERIC GOLGI COMPLEX COMPONENT 2"/>
    <property type="match status" value="1"/>
</dbReference>
<dbReference type="GO" id="GO:0000139">
    <property type="term" value="C:Golgi membrane"/>
    <property type="evidence" value="ECO:0007669"/>
    <property type="project" value="UniProtKB-SubCell"/>
</dbReference>
<dbReference type="InterPro" id="IPR009316">
    <property type="entry name" value="COG2"/>
</dbReference>
<evidence type="ECO:0000256" key="7">
    <source>
        <dbReference type="ARBA" id="ARBA00023136"/>
    </source>
</evidence>
<dbReference type="InterPro" id="IPR024603">
    <property type="entry name" value="COG_complex_COG2_C"/>
</dbReference>
<keyword evidence="4" id="KW-0813">Transport</keyword>
<sequence length="722" mass="79672">MVDLPSSGALTQLCFNRAEFTRADFNVEHFLNALRRRTTLEQIQADLRLYLKILQNSMIELINEDYADFVNLSSNLVNLRATVDKLGADMGDISTEFDAATAELSGAVEELSSHLALLSSNRRNQLAIEQRIRLFSLLDKLGRNLTVCRSMKESVGLVRLERLTELMLSVKISLKHVVGEDQTAPELFDDARRKCANAFQRILDSELASAVSAGDLSRFLAVLAGYDACDRRDSAMAHFIAEFLETPIREKGRSARQRSAADSLQAIFEAMSAMRQKYSKSLLDESLASSPLTCSSSVAAGAAFLDECLLTVLLSILDTDFSEVLIPTDADVFHRCYSGLLRFATDWPGRSSTSLLKMALDKFSLLVYFRLRSHQLSQGVDRVLKTDRFEAVVGDRSGPHDFYAMATRATFDTIQTIWNDDVYLPPLVHKSWDLTGKLLSRYLEWLDTVLKSLQTAAAPTLPPAEVNGVSTNGTDHHVEKTVPVAKWRELTLIVADASAFEAALFELAFDVVWTKVRAVGGDTTPFGRCLTAFASQLKTRNKLGVEMLSAELADSMGKELSAVSEVPRQYRWTRKAAPAQPSPYLSTAFADPAQFISLSVDCFIAQDHRTAVLNSSLSSAVGPFLASVREVLQSVDKMSSSLSRLKRGSAKNLTNSEGVAQLSDDQKIRLQLQLDLADFRKRAVELDPSVSVDLDWSELNDLEVAARGEMDGSVQVDHLGVA</sequence>
<dbReference type="PANTHER" id="PTHR12961:SF0">
    <property type="entry name" value="CONSERVED OLIGOMERIC GOLGI COMPLEX SUBUNIT 2"/>
    <property type="match status" value="1"/>
</dbReference>
<evidence type="ECO:0000256" key="4">
    <source>
        <dbReference type="ARBA" id="ARBA00022448"/>
    </source>
</evidence>
<feature type="domain" description="COG complex component COG2 C-terminal" evidence="10">
    <location>
        <begin position="362"/>
        <end position="675"/>
    </location>
</feature>
<evidence type="ECO:0000313" key="12">
    <source>
        <dbReference type="WBParaSite" id="PSAMB.scaffold893size39148.g9519.t1"/>
    </source>
</evidence>
<name>A0A914XIZ7_9BILA</name>
<evidence type="ECO:0000256" key="3">
    <source>
        <dbReference type="ARBA" id="ARBA00020977"/>
    </source>
</evidence>
<dbReference type="GO" id="GO:0007030">
    <property type="term" value="P:Golgi organization"/>
    <property type="evidence" value="ECO:0007669"/>
    <property type="project" value="InterPro"/>
</dbReference>
<dbReference type="WBParaSite" id="PSAMB.scaffold893size39148.g9519.t1">
    <property type="protein sequence ID" value="PSAMB.scaffold893size39148.g9519.t1"/>
    <property type="gene ID" value="PSAMB.scaffold893size39148.g9519"/>
</dbReference>
<keyword evidence="5" id="KW-0653">Protein transport</keyword>
<dbReference type="Pfam" id="PF12022">
    <property type="entry name" value="COG2_C"/>
    <property type="match status" value="1"/>
</dbReference>
<proteinExistence type="inferred from homology"/>
<dbReference type="GO" id="GO:0015031">
    <property type="term" value="P:protein transport"/>
    <property type="evidence" value="ECO:0007669"/>
    <property type="project" value="UniProtKB-KW"/>
</dbReference>
<keyword evidence="11" id="KW-1185">Reference proteome</keyword>
<evidence type="ECO:0000256" key="8">
    <source>
        <dbReference type="ARBA" id="ARBA00031344"/>
    </source>
</evidence>
<organism evidence="11 12">
    <name type="scientific">Plectus sambesii</name>
    <dbReference type="NCBI Taxonomy" id="2011161"/>
    <lineage>
        <taxon>Eukaryota</taxon>
        <taxon>Metazoa</taxon>
        <taxon>Ecdysozoa</taxon>
        <taxon>Nematoda</taxon>
        <taxon>Chromadorea</taxon>
        <taxon>Plectida</taxon>
        <taxon>Plectina</taxon>
        <taxon>Plectoidea</taxon>
        <taxon>Plectidae</taxon>
        <taxon>Plectus</taxon>
    </lineage>
</organism>
<evidence type="ECO:0000259" key="9">
    <source>
        <dbReference type="Pfam" id="PF06148"/>
    </source>
</evidence>
<keyword evidence="7" id="KW-0472">Membrane</keyword>
<protein>
    <recommendedName>
        <fullName evidence="3">Conserved oligomeric Golgi complex subunit 2</fullName>
    </recommendedName>
    <alternativeName>
        <fullName evidence="8">Component of oligomeric Golgi complex 2</fullName>
    </alternativeName>
</protein>
<evidence type="ECO:0000256" key="6">
    <source>
        <dbReference type="ARBA" id="ARBA00023034"/>
    </source>
</evidence>
<accession>A0A914XIZ7</accession>
<comment type="similarity">
    <text evidence="2">Belongs to the COG2 family.</text>
</comment>
<dbReference type="Pfam" id="PF06148">
    <property type="entry name" value="COG2_N"/>
    <property type="match status" value="1"/>
</dbReference>
<evidence type="ECO:0000256" key="1">
    <source>
        <dbReference type="ARBA" id="ARBA00004395"/>
    </source>
</evidence>
<keyword evidence="6" id="KW-0333">Golgi apparatus</keyword>
<dbReference type="InterPro" id="IPR024602">
    <property type="entry name" value="COG_su2_N"/>
</dbReference>
<evidence type="ECO:0000313" key="11">
    <source>
        <dbReference type="Proteomes" id="UP000887566"/>
    </source>
</evidence>
<evidence type="ECO:0000256" key="5">
    <source>
        <dbReference type="ARBA" id="ARBA00022927"/>
    </source>
</evidence>
<comment type="subcellular location">
    <subcellularLocation>
        <location evidence="1">Golgi apparatus membrane</location>
        <topology evidence="1">Peripheral membrane protein</topology>
    </subcellularLocation>
</comment>
<feature type="domain" description="Conserved oligomeric Golgi complex subunit 2 N-terminal" evidence="9">
    <location>
        <begin position="13"/>
        <end position="86"/>
    </location>
</feature>